<proteinExistence type="predicted"/>
<accession>A0A075R0S9</accession>
<dbReference type="AlphaFoldDB" id="A0A075R0S9"/>
<keyword evidence="3" id="KW-1185">Reference proteome</keyword>
<gene>
    <name evidence="2" type="ORF">BRLA_c011390</name>
</gene>
<dbReference type="STRING" id="1042163.BRLA_c011390"/>
<dbReference type="eggNOG" id="COG3501">
    <property type="taxonomic scope" value="Bacteria"/>
</dbReference>
<protein>
    <submittedName>
        <fullName evidence="2">Putative phage protein</fullName>
    </submittedName>
</protein>
<organism evidence="2 3">
    <name type="scientific">Brevibacillus laterosporus LMG 15441</name>
    <dbReference type="NCBI Taxonomy" id="1042163"/>
    <lineage>
        <taxon>Bacteria</taxon>
        <taxon>Bacillati</taxon>
        <taxon>Bacillota</taxon>
        <taxon>Bacilli</taxon>
        <taxon>Bacillales</taxon>
        <taxon>Paenibacillaceae</taxon>
        <taxon>Brevibacillus</taxon>
    </lineage>
</organism>
<dbReference type="EMBL" id="CP007806">
    <property type="protein sequence ID" value="AIG25479.1"/>
    <property type="molecule type" value="Genomic_DNA"/>
</dbReference>
<dbReference type="RefSeq" id="WP_003334981.1">
    <property type="nucleotide sequence ID" value="NZ_CP007806.1"/>
</dbReference>
<dbReference type="HOGENOM" id="CLU_030496_2_0_9"/>
<evidence type="ECO:0000313" key="2">
    <source>
        <dbReference type="EMBL" id="AIG25479.1"/>
    </source>
</evidence>
<dbReference type="SUPFAM" id="SSF69279">
    <property type="entry name" value="Phage tail proteins"/>
    <property type="match status" value="1"/>
</dbReference>
<dbReference type="KEGG" id="blr:BRLA_c011390"/>
<evidence type="ECO:0000313" key="3">
    <source>
        <dbReference type="Proteomes" id="UP000005850"/>
    </source>
</evidence>
<reference evidence="2 3" key="1">
    <citation type="journal article" date="2011" name="J. Bacteriol.">
        <title>Genome sequence of Brevibacillus laterosporus LMG 15441, a pathogen of invertebrates.</title>
        <authorList>
            <person name="Djukic M."/>
            <person name="Poehlein A."/>
            <person name="Thurmer A."/>
            <person name="Daniel R."/>
        </authorList>
    </citation>
    <scope>NUCLEOTIDE SEQUENCE [LARGE SCALE GENOMIC DNA]</scope>
    <source>
        <strain evidence="2 3">LMG 15441</strain>
    </source>
</reference>
<feature type="region of interest" description="Disordered" evidence="1">
    <location>
        <begin position="358"/>
        <end position="379"/>
    </location>
</feature>
<dbReference type="Proteomes" id="UP000005850">
    <property type="component" value="Chromosome"/>
</dbReference>
<sequence>MSSTVIAYHNLQVSPYQLVNLQELVMIKTINEHAKVTLTGIVPEELKDSYVEMTQADTPITISQIDEKGGSTPIFNGLVLHIEIKAVRGIYYMQVEAVSHSYKLDIKRKKRSFQNKNMTYSALIKQIAADYPGLDVMDSVSKGGKLGEFTMQYDETDWQFLKRMASRFNAGLAPASIFDKPKFYFGMPEGGSKGKLEDFHYSVKKRMSAFRHSSENHIPGIEENDFIYYEVESDRVLEVGHGVQFLGKTLFVAQAYTEMKKGLLKHVYTLCTKKGMSQNKLFNTKIVGASVQGKVIEVAKDTVKVHLSIDESQNKGEAHWFPYSSVYTAEGNSGWYCMPELHDHVRVYFPSNKESDGVASSSVRQDAGEAQHNKLGNPDIKYFRTPNGKELMMSPSEIVITAKDGEIFIKLNDQDGIQIMSKKKIKIISQEDIMMDSEKKVIISAKEEINITCKESNIKMDGNTMIMGNETKTN</sequence>
<evidence type="ECO:0000256" key="1">
    <source>
        <dbReference type="SAM" id="MobiDB-lite"/>
    </source>
</evidence>
<name>A0A075R0S9_BRELA</name>
<dbReference type="Pfam" id="PF05954">
    <property type="entry name" value="Phage_GPD"/>
    <property type="match status" value="1"/>
</dbReference>
<dbReference type="Gene3D" id="3.55.50.10">
    <property type="entry name" value="Baseplate protein-like domains"/>
    <property type="match status" value="1"/>
</dbReference>
<dbReference type="Gene3D" id="2.30.110.50">
    <property type="match status" value="1"/>
</dbReference>